<dbReference type="SMART" id="SM00739">
    <property type="entry name" value="KOW"/>
    <property type="match status" value="1"/>
</dbReference>
<feature type="domain" description="KOW" evidence="7">
    <location>
        <begin position="46"/>
        <end position="73"/>
    </location>
</feature>
<keyword evidence="4 6" id="KW-0689">Ribosomal protein</keyword>
<keyword evidence="5 6" id="KW-0687">Ribonucleoprotein</keyword>
<proteinExistence type="inferred from homology"/>
<comment type="subunit">
    <text evidence="6">Part of the 50S ribosomal subunit.</text>
</comment>
<accession>A0A7C4H6K9</accession>
<evidence type="ECO:0000256" key="3">
    <source>
        <dbReference type="ARBA" id="ARBA00022884"/>
    </source>
</evidence>
<dbReference type="InterPro" id="IPR014722">
    <property type="entry name" value="Rib_uL2_dom2"/>
</dbReference>
<dbReference type="PANTHER" id="PTHR11143">
    <property type="entry name" value="60S RIBOSOMAL PROTEIN L26 FAMILY MEMBER"/>
    <property type="match status" value="1"/>
</dbReference>
<dbReference type="FunFam" id="2.30.30.30:FF:000009">
    <property type="entry name" value="60S ribosomal protein L26"/>
    <property type="match status" value="1"/>
</dbReference>
<evidence type="ECO:0000259" key="7">
    <source>
        <dbReference type="SMART" id="SM00739"/>
    </source>
</evidence>
<evidence type="ECO:0000256" key="5">
    <source>
        <dbReference type="ARBA" id="ARBA00023274"/>
    </source>
</evidence>
<dbReference type="Pfam" id="PF16906">
    <property type="entry name" value="Ribosomal_L26"/>
    <property type="match status" value="1"/>
</dbReference>
<dbReference type="GO" id="GO:0003735">
    <property type="term" value="F:structural constituent of ribosome"/>
    <property type="evidence" value="ECO:0007669"/>
    <property type="project" value="UniProtKB-UniRule"/>
</dbReference>
<comment type="function">
    <text evidence="6">Located at the polypeptide exit tunnel on the outside of the subunit.</text>
</comment>
<dbReference type="GO" id="GO:0015934">
    <property type="term" value="C:large ribosomal subunit"/>
    <property type="evidence" value="ECO:0007669"/>
    <property type="project" value="UniProtKB-UniRule"/>
</dbReference>
<gene>
    <name evidence="6" type="primary">rpl24</name>
    <name evidence="8" type="ORF">ENU31_02195</name>
</gene>
<dbReference type="AlphaFoldDB" id="A0A7C4H6K9"/>
<dbReference type="NCBIfam" id="TIGR01080">
    <property type="entry name" value="rplX_A_E"/>
    <property type="match status" value="1"/>
</dbReference>
<dbReference type="InterPro" id="IPR008991">
    <property type="entry name" value="Translation_prot_SH3-like_sf"/>
</dbReference>
<protein>
    <recommendedName>
        <fullName evidence="6">Large ribosomal subunit protein uL24</fullName>
    </recommendedName>
</protein>
<evidence type="ECO:0000256" key="1">
    <source>
        <dbReference type="ARBA" id="ARBA00010618"/>
    </source>
</evidence>
<dbReference type="SUPFAM" id="SSF50104">
    <property type="entry name" value="Translation proteins SH3-like domain"/>
    <property type="match status" value="1"/>
</dbReference>
<name>A0A7C4H6K9_9CREN</name>
<dbReference type="GO" id="GO:0006412">
    <property type="term" value="P:translation"/>
    <property type="evidence" value="ECO:0007669"/>
    <property type="project" value="UniProtKB-UniRule"/>
</dbReference>
<sequence>MVSSSSKQPRKQRKALYNLPLHLRWHLLNAPLSPELRKELGIKRLIVRKGDTVRIMRGDWKGHEGKVVNVDLKIAKVYVEGVTIKKSDGTDVFYPISPSKVMIIKLGEVDDVRRRIIERRAEARNKLIEVGKAKPLSEGKK</sequence>
<dbReference type="InterPro" id="IPR005756">
    <property type="entry name" value="Ribosomal_uL24_euk/arc"/>
</dbReference>
<dbReference type="GO" id="GO:0019843">
    <property type="term" value="F:rRNA binding"/>
    <property type="evidence" value="ECO:0007669"/>
    <property type="project" value="UniProtKB-UniRule"/>
</dbReference>
<dbReference type="InterPro" id="IPR005824">
    <property type="entry name" value="KOW"/>
</dbReference>
<dbReference type="Pfam" id="PF00467">
    <property type="entry name" value="KOW"/>
    <property type="match status" value="1"/>
</dbReference>
<evidence type="ECO:0000256" key="2">
    <source>
        <dbReference type="ARBA" id="ARBA00022730"/>
    </source>
</evidence>
<comment type="caution">
    <text evidence="8">The sequence shown here is derived from an EMBL/GenBank/DDBJ whole genome shotgun (WGS) entry which is preliminary data.</text>
</comment>
<keyword evidence="3 6" id="KW-0694">RNA-binding</keyword>
<dbReference type="HAMAP" id="MF_01326_A">
    <property type="entry name" value="Ribosomal_uL24_A"/>
    <property type="match status" value="1"/>
</dbReference>
<comment type="similarity">
    <text evidence="1 6">Belongs to the universal ribosomal protein uL24 family.</text>
</comment>
<dbReference type="EMBL" id="DTCA01000071">
    <property type="protein sequence ID" value="HGM07210.1"/>
    <property type="molecule type" value="Genomic_DNA"/>
</dbReference>
<evidence type="ECO:0000256" key="4">
    <source>
        <dbReference type="ARBA" id="ARBA00022980"/>
    </source>
</evidence>
<dbReference type="InterPro" id="IPR041988">
    <property type="entry name" value="Ribosomal_uL24_KOW"/>
</dbReference>
<dbReference type="PROSITE" id="PS01108">
    <property type="entry name" value="RIBOSOMAL_L24"/>
    <property type="match status" value="1"/>
</dbReference>
<evidence type="ECO:0000313" key="8">
    <source>
        <dbReference type="EMBL" id="HGM07210.1"/>
    </source>
</evidence>
<dbReference type="CDD" id="cd06089">
    <property type="entry name" value="KOW_RPL26"/>
    <property type="match status" value="1"/>
</dbReference>
<dbReference type="InterPro" id="IPR005825">
    <property type="entry name" value="Ribosomal_uL24_CS"/>
</dbReference>
<dbReference type="Gene3D" id="2.30.30.30">
    <property type="match status" value="1"/>
</dbReference>
<reference evidence="8" key="1">
    <citation type="journal article" date="2020" name="mSystems">
        <title>Genome- and Community-Level Interaction Insights into Carbon Utilization and Element Cycling Functions of Hydrothermarchaeota in Hydrothermal Sediment.</title>
        <authorList>
            <person name="Zhou Z."/>
            <person name="Liu Y."/>
            <person name="Xu W."/>
            <person name="Pan J."/>
            <person name="Luo Z.H."/>
            <person name="Li M."/>
        </authorList>
    </citation>
    <scope>NUCLEOTIDE SEQUENCE [LARGE SCALE GENOMIC DNA]</scope>
    <source>
        <strain evidence="8">SpSt-658</strain>
    </source>
</reference>
<organism evidence="8">
    <name type="scientific">Ignisphaera aggregans</name>
    <dbReference type="NCBI Taxonomy" id="334771"/>
    <lineage>
        <taxon>Archaea</taxon>
        <taxon>Thermoproteota</taxon>
        <taxon>Thermoprotei</taxon>
        <taxon>Desulfurococcales</taxon>
        <taxon>Desulfurococcaceae</taxon>
        <taxon>Ignisphaera</taxon>
    </lineage>
</organism>
<keyword evidence="2 6" id="KW-0699">rRNA-binding</keyword>
<comment type="function">
    <text evidence="6">One of two assembly initiator proteins, it binds directly to the 5'-end of the 23S rRNA, where it nucleates assembly of the 50S subunit.</text>
</comment>
<evidence type="ECO:0000256" key="6">
    <source>
        <dbReference type="HAMAP-Rule" id="MF_01326"/>
    </source>
</evidence>